<proteinExistence type="predicted"/>
<dbReference type="Gene3D" id="3.10.129.10">
    <property type="entry name" value="Hotdog Thioesterase"/>
    <property type="match status" value="1"/>
</dbReference>
<dbReference type="STRING" id="742817.HMPREF9449_02882"/>
<evidence type="ECO:0000313" key="4">
    <source>
        <dbReference type="Proteomes" id="UP000004892"/>
    </source>
</evidence>
<evidence type="ECO:0000259" key="2">
    <source>
        <dbReference type="Pfam" id="PF03061"/>
    </source>
</evidence>
<dbReference type="Pfam" id="PF03061">
    <property type="entry name" value="4HBT"/>
    <property type="match status" value="1"/>
</dbReference>
<dbReference type="eggNOG" id="COG2050">
    <property type="taxonomic scope" value="Bacteria"/>
</dbReference>
<reference evidence="3 4" key="1">
    <citation type="submission" date="2012-01" db="EMBL/GenBank/DDBJ databases">
        <title>The Genome Sequence of Odoribacter laneus YIT 12061.</title>
        <authorList>
            <consortium name="The Broad Institute Genome Sequencing Platform"/>
            <person name="Earl A."/>
            <person name="Ward D."/>
            <person name="Feldgarden M."/>
            <person name="Gevers D."/>
            <person name="Morotomi M."/>
            <person name="Young S.K."/>
            <person name="Zeng Q."/>
            <person name="Gargeya S."/>
            <person name="Fitzgerald M."/>
            <person name="Haas B."/>
            <person name="Abouelleil A."/>
            <person name="Alvarado L."/>
            <person name="Arachchi H.M."/>
            <person name="Berlin A."/>
            <person name="Chapman S.B."/>
            <person name="Gearin G."/>
            <person name="Goldberg J."/>
            <person name="Griggs A."/>
            <person name="Gujja S."/>
            <person name="Hansen M."/>
            <person name="Heiman D."/>
            <person name="Howarth C."/>
            <person name="Larimer J."/>
            <person name="Lui A."/>
            <person name="MacDonald P.J.P."/>
            <person name="McCowen C."/>
            <person name="Montmayeur A."/>
            <person name="Murphy C."/>
            <person name="Neiman D."/>
            <person name="Pearson M."/>
            <person name="Priest M."/>
            <person name="Roberts A."/>
            <person name="Saif S."/>
            <person name="Shea T."/>
            <person name="Sisk P."/>
            <person name="Stolte C."/>
            <person name="Sykes S."/>
            <person name="Wortman J."/>
            <person name="Nusbaum C."/>
            <person name="Birren B."/>
        </authorList>
    </citation>
    <scope>NUCLEOTIDE SEQUENCE [LARGE SCALE GENOMIC DNA]</scope>
    <source>
        <strain evidence="3 4">YIT 12061</strain>
    </source>
</reference>
<dbReference type="CDD" id="cd03443">
    <property type="entry name" value="PaaI_thioesterase"/>
    <property type="match status" value="1"/>
</dbReference>
<organism evidence="3 4">
    <name type="scientific">Odoribacter laneus YIT 12061</name>
    <dbReference type="NCBI Taxonomy" id="742817"/>
    <lineage>
        <taxon>Bacteria</taxon>
        <taxon>Pseudomonadati</taxon>
        <taxon>Bacteroidota</taxon>
        <taxon>Bacteroidia</taxon>
        <taxon>Bacteroidales</taxon>
        <taxon>Odoribacteraceae</taxon>
        <taxon>Odoribacter</taxon>
    </lineage>
</organism>
<sequence>MHNAYADLEGYNCFGCSPTNPFGLKCKFIDEGEYITCHWMPSENYQGFFHILHGGIQATLIDEIASWAIFSHAQTAGVTTGMEIKYRKPVYTDRGEISLRAKVVKVEKRLVTARVELFNAAGELSTEADVVYMVYPEEIAKRKLDWPGVEAFYKAE</sequence>
<keyword evidence="1" id="KW-0378">Hydrolase</keyword>
<dbReference type="InterPro" id="IPR003736">
    <property type="entry name" value="PAAI_dom"/>
</dbReference>
<dbReference type="Proteomes" id="UP000004892">
    <property type="component" value="Unassembled WGS sequence"/>
</dbReference>
<dbReference type="PATRIC" id="fig|742817.3.peg.3083"/>
<dbReference type="SUPFAM" id="SSF54637">
    <property type="entry name" value="Thioesterase/thiol ester dehydrase-isomerase"/>
    <property type="match status" value="1"/>
</dbReference>
<dbReference type="PANTHER" id="PTHR47260">
    <property type="entry name" value="UPF0644 PROTEIN PB2B4.06"/>
    <property type="match status" value="1"/>
</dbReference>
<dbReference type="InterPro" id="IPR006683">
    <property type="entry name" value="Thioestr_dom"/>
</dbReference>
<comment type="caution">
    <text evidence="3">The sequence shown here is derived from an EMBL/GenBank/DDBJ whole genome shotgun (WGS) entry which is preliminary data.</text>
</comment>
<dbReference type="EMBL" id="ADMC01000033">
    <property type="protein sequence ID" value="EHP45241.1"/>
    <property type="molecule type" value="Genomic_DNA"/>
</dbReference>
<dbReference type="InterPro" id="IPR052061">
    <property type="entry name" value="PTE-AB_protein"/>
</dbReference>
<evidence type="ECO:0000256" key="1">
    <source>
        <dbReference type="ARBA" id="ARBA00022801"/>
    </source>
</evidence>
<dbReference type="NCBIfam" id="TIGR00369">
    <property type="entry name" value="unchar_dom_1"/>
    <property type="match status" value="1"/>
</dbReference>
<accession>H1DKU6</accession>
<protein>
    <recommendedName>
        <fullName evidence="2">Thioesterase domain-containing protein</fullName>
    </recommendedName>
</protein>
<dbReference type="PANTHER" id="PTHR47260:SF1">
    <property type="entry name" value="UPF0644 PROTEIN PB2B4.06"/>
    <property type="match status" value="1"/>
</dbReference>
<gene>
    <name evidence="3" type="ORF">HMPREF9449_02882</name>
</gene>
<dbReference type="GO" id="GO:0016289">
    <property type="term" value="F:acyl-CoA hydrolase activity"/>
    <property type="evidence" value="ECO:0007669"/>
    <property type="project" value="UniProtKB-ARBA"/>
</dbReference>
<dbReference type="AlphaFoldDB" id="H1DKU6"/>
<dbReference type="HOGENOM" id="CLU_089876_6_2_10"/>
<name>H1DKU6_9BACT</name>
<keyword evidence="4" id="KW-1185">Reference proteome</keyword>
<evidence type="ECO:0000313" key="3">
    <source>
        <dbReference type="EMBL" id="EHP45241.1"/>
    </source>
</evidence>
<dbReference type="InterPro" id="IPR029069">
    <property type="entry name" value="HotDog_dom_sf"/>
</dbReference>
<feature type="domain" description="Thioesterase" evidence="2">
    <location>
        <begin position="50"/>
        <end position="124"/>
    </location>
</feature>